<accession>A0A943HI97</accession>
<dbReference type="Proteomes" id="UP000759273">
    <property type="component" value="Unassembled WGS sequence"/>
</dbReference>
<evidence type="ECO:0000313" key="1">
    <source>
        <dbReference type="EMBL" id="MBS5332808.1"/>
    </source>
</evidence>
<organism evidence="1 2">
    <name type="scientific">Subdoligranulum variabile</name>
    <dbReference type="NCBI Taxonomy" id="214851"/>
    <lineage>
        <taxon>Bacteria</taxon>
        <taxon>Bacillati</taxon>
        <taxon>Bacillota</taxon>
        <taxon>Clostridia</taxon>
        <taxon>Eubacteriales</taxon>
        <taxon>Oscillospiraceae</taxon>
        <taxon>Subdoligranulum</taxon>
    </lineage>
</organism>
<protein>
    <submittedName>
        <fullName evidence="1">Uncharacterized protein</fullName>
    </submittedName>
</protein>
<dbReference type="AlphaFoldDB" id="A0A943HI97"/>
<dbReference type="EMBL" id="JAGZGG010000023">
    <property type="protein sequence ID" value="MBS5332808.1"/>
    <property type="molecule type" value="Genomic_DNA"/>
</dbReference>
<gene>
    <name evidence="1" type="ORF">KHY36_09800</name>
</gene>
<proteinExistence type="predicted"/>
<sequence>MALKQGRPDFQVQNAGSKTKDIVKICRSCRADVLLLEVCPHPPRTLQDRLLLANDLRDVCPHCKTVLLVDEAEYPELATAVCLAKKDHIVDDFVYASVSPAYLSAMMDTL</sequence>
<name>A0A943HI97_9FIRM</name>
<evidence type="ECO:0000313" key="2">
    <source>
        <dbReference type="Proteomes" id="UP000759273"/>
    </source>
</evidence>
<reference evidence="1" key="1">
    <citation type="submission" date="2021-02" db="EMBL/GenBank/DDBJ databases">
        <title>Infant gut strain persistence is associated with maternal origin, phylogeny, and functional potential including surface adhesion and iron acquisition.</title>
        <authorList>
            <person name="Lou Y.C."/>
        </authorList>
    </citation>
    <scope>NUCLEOTIDE SEQUENCE</scope>
    <source>
        <strain evidence="1">L3_101_000M1_dasL3_101_000M1_concoct_87</strain>
    </source>
</reference>
<comment type="caution">
    <text evidence="1">The sequence shown here is derived from an EMBL/GenBank/DDBJ whole genome shotgun (WGS) entry which is preliminary data.</text>
</comment>